<dbReference type="CDD" id="cd02440">
    <property type="entry name" value="AdoMet_MTases"/>
    <property type="match status" value="1"/>
</dbReference>
<comment type="caution">
    <text evidence="2">The sequence shown here is derived from an EMBL/GenBank/DDBJ whole genome shotgun (WGS) entry which is preliminary data.</text>
</comment>
<dbReference type="AlphaFoldDB" id="A0AAV9I5K1"/>
<proteinExistence type="predicted"/>
<dbReference type="Gene3D" id="6.10.280.100">
    <property type="match status" value="1"/>
</dbReference>
<protein>
    <recommendedName>
        <fullName evidence="4">Methyltransferase domain-containing protein</fullName>
    </recommendedName>
</protein>
<reference evidence="2 3" key="1">
    <citation type="submission" date="2022-07" db="EMBL/GenBank/DDBJ databases">
        <title>Genome-wide signatures of adaptation to extreme environments.</title>
        <authorList>
            <person name="Cho C.H."/>
            <person name="Yoon H.S."/>
        </authorList>
    </citation>
    <scope>NUCLEOTIDE SEQUENCE [LARGE SCALE GENOMIC DNA]</scope>
    <source>
        <strain evidence="2 3">108.79 E11</strain>
    </source>
</reference>
<evidence type="ECO:0000313" key="3">
    <source>
        <dbReference type="Proteomes" id="UP001300502"/>
    </source>
</evidence>
<accession>A0AAV9I5K1</accession>
<feature type="compositionally biased region" description="Basic and acidic residues" evidence="1">
    <location>
        <begin position="292"/>
        <end position="306"/>
    </location>
</feature>
<evidence type="ECO:0000313" key="2">
    <source>
        <dbReference type="EMBL" id="KAK4522418.1"/>
    </source>
</evidence>
<organism evidence="2 3">
    <name type="scientific">Galdieria yellowstonensis</name>
    <dbReference type="NCBI Taxonomy" id="3028027"/>
    <lineage>
        <taxon>Eukaryota</taxon>
        <taxon>Rhodophyta</taxon>
        <taxon>Bangiophyceae</taxon>
        <taxon>Galdieriales</taxon>
        <taxon>Galdieriaceae</taxon>
        <taxon>Galdieria</taxon>
    </lineage>
</organism>
<dbReference type="Gene3D" id="3.40.50.150">
    <property type="entry name" value="Vaccinia Virus protein VP39"/>
    <property type="match status" value="1"/>
</dbReference>
<dbReference type="SUPFAM" id="SSF53335">
    <property type="entry name" value="S-adenosyl-L-methionine-dependent methyltransferases"/>
    <property type="match status" value="1"/>
</dbReference>
<dbReference type="PANTHER" id="PTHR43591">
    <property type="entry name" value="METHYLTRANSFERASE"/>
    <property type="match status" value="1"/>
</dbReference>
<dbReference type="EMBL" id="JANCYU010000004">
    <property type="protein sequence ID" value="KAK4522418.1"/>
    <property type="molecule type" value="Genomic_DNA"/>
</dbReference>
<name>A0AAV9I5K1_9RHOD</name>
<dbReference type="Pfam" id="PF01209">
    <property type="entry name" value="Ubie_methyltran"/>
    <property type="match status" value="1"/>
</dbReference>
<gene>
    <name evidence="2" type="ORF">GAYE_HTGSCF06PCTG21G0305</name>
</gene>
<keyword evidence="3" id="KW-1185">Reference proteome</keyword>
<feature type="region of interest" description="Disordered" evidence="1">
    <location>
        <begin position="281"/>
        <end position="346"/>
    </location>
</feature>
<dbReference type="InterPro" id="IPR029063">
    <property type="entry name" value="SAM-dependent_MTases_sf"/>
</dbReference>
<sequence length="346" mass="38590">MSSFDPDKFKQEQKARWNQGALSTWTLWKKTQVEDTPAKFFLGLVPIRPGVKILDLACGSGETSLQVAHLVSSHLKDEAKDAKIVCVDISDEMLKVLNQRAQEMGLANMVETRCEDAEKVDFGAHYFDMVMSQFGVMFLPHLVEDLARIRGMMKPGSLFSCVVWGEEKDCHIFYAARSVISPPPPPPGTPVSYGTKEKVMEALRKAEFSDVKAVEFEVVHETKDAEEYITLMSGVNKWMEKSLGEKGSELWQKLVNYCNDRYRTPNEKLTEIKDKVADKISEMTGNKSPQDQAKDKASEAGDRMKDAGSAMKESAQNAGDAVKDKMSSMKESVSNKAEGVKEGLQK</sequence>
<dbReference type="Proteomes" id="UP001300502">
    <property type="component" value="Unassembled WGS sequence"/>
</dbReference>
<evidence type="ECO:0008006" key="4">
    <source>
        <dbReference type="Google" id="ProtNLM"/>
    </source>
</evidence>
<evidence type="ECO:0000256" key="1">
    <source>
        <dbReference type="SAM" id="MobiDB-lite"/>
    </source>
</evidence>